<comment type="caution">
    <text evidence="5">The sequence shown here is derived from an EMBL/GenBank/DDBJ whole genome shotgun (WGS) entry which is preliminary data.</text>
</comment>
<organism evidence="5 6">
    <name type="scientific">Deinandra increscens subsp. villosa</name>
    <dbReference type="NCBI Taxonomy" id="3103831"/>
    <lineage>
        <taxon>Eukaryota</taxon>
        <taxon>Viridiplantae</taxon>
        <taxon>Streptophyta</taxon>
        <taxon>Embryophyta</taxon>
        <taxon>Tracheophyta</taxon>
        <taxon>Spermatophyta</taxon>
        <taxon>Magnoliopsida</taxon>
        <taxon>eudicotyledons</taxon>
        <taxon>Gunneridae</taxon>
        <taxon>Pentapetalae</taxon>
        <taxon>asterids</taxon>
        <taxon>campanulids</taxon>
        <taxon>Asterales</taxon>
        <taxon>Asteraceae</taxon>
        <taxon>Asteroideae</taxon>
        <taxon>Heliantheae alliance</taxon>
        <taxon>Madieae</taxon>
        <taxon>Madiinae</taxon>
        <taxon>Deinandra</taxon>
    </lineage>
</organism>
<evidence type="ECO:0000313" key="6">
    <source>
        <dbReference type="Proteomes" id="UP001408789"/>
    </source>
</evidence>
<dbReference type="PANTHER" id="PTHR48258">
    <property type="entry name" value="DUF4218 DOMAIN-CONTAINING PROTEIN-RELATED"/>
    <property type="match status" value="1"/>
</dbReference>
<feature type="region of interest" description="Disordered" evidence="1">
    <location>
        <begin position="1476"/>
        <end position="1519"/>
    </location>
</feature>
<evidence type="ECO:0000256" key="1">
    <source>
        <dbReference type="SAM" id="MobiDB-lite"/>
    </source>
</evidence>
<feature type="domain" description="DUF4216" evidence="2">
    <location>
        <begin position="938"/>
        <end position="1001"/>
    </location>
</feature>
<evidence type="ECO:0008006" key="7">
    <source>
        <dbReference type="Google" id="ProtNLM"/>
    </source>
</evidence>
<dbReference type="InterPro" id="IPR004242">
    <property type="entry name" value="Transposase_21"/>
</dbReference>
<dbReference type="InterPro" id="IPR025452">
    <property type="entry name" value="DUF4218"/>
</dbReference>
<protein>
    <recommendedName>
        <fullName evidence="7">Transposase</fullName>
    </recommendedName>
</protein>
<dbReference type="EMBL" id="JBCNJP010000008">
    <property type="protein sequence ID" value="KAK9074379.1"/>
    <property type="molecule type" value="Genomic_DNA"/>
</dbReference>
<evidence type="ECO:0000259" key="4">
    <source>
        <dbReference type="Pfam" id="PF13963"/>
    </source>
</evidence>
<feature type="domain" description="DUF4218" evidence="3">
    <location>
        <begin position="678"/>
        <end position="790"/>
    </location>
</feature>
<proteinExistence type="predicted"/>
<dbReference type="PANTHER" id="PTHR48258:SF14">
    <property type="entry name" value="OS02G0583300 PROTEIN"/>
    <property type="match status" value="1"/>
</dbReference>
<sequence length="1519" mass="173155">MVVDKSWLNNPNRSSTEYSNGLDSFLEMCKGVVDERGYVFCPCHKCKNTLLHPLRTVKYHLKGWGFWATYKVWNYHGESLVPEAVVIDDVASGNNMGGALEDLMQVDTNIEEGNSDPQSSEASDDFDDLLKELQSELYPGCTKFSSLDFLAKLMHIKVKHKMTNSLFDEILDLMRSSYPEGNRIPASHYVAKKTLKKIGLGYESIHVCKNDCALFWKEHASLQNCPVCNESRWVDKNTKGKKVAKKVLKYFPLTPRLRRLYCSRHTAKDMIWHSTGRSEEGVMRHPVDGTSWKEFDIKYPNFSREARNVRLGLAADGFNPFGNMSLSYSMWPVLLTTYNLPPWLCMKESSFMLALLIPGPKSPGKDMDVFLRPLVDELKHLWQSGVRTKDAATNTFFTMKAALLWTINDFPARSSLSGWTGQGYKACPTCNEDTSSVRVKNKTVYVGHRRFLDLDDPWRTNLEFNGKPELGNAPKQFSEADIKAQHDRLVHQLPGKHPDFGLAGGKKKQSEEFEKNNWYKRSIFYELEYWSSLQLKHNLDVMHIEKNVCDSLLGTLLMNDKTKDTENARIDLKNLNIRKTLWLKNNARGKLCKPHPKYSLEVSDRKLFCEFIKGVKLPDGFGSNISSRVTDNNTNITGLKSHDCHIMMQRLMPIGVRGFLPKDTYTPIVNLCMFFKQLCSRTLLVEDMKKAKAAIITILCELELIYPPAFFDIMVHLVLHLPDEAIRGGPVCMRWMYPCERLMKKLKNFVRNKARPEGCIAEGYVAEEALLFCSRYLQDVQTQFNRPDRNEDVVIDKRKLWVFESLCRPASATKIKHLSISEKLKLEWFVLDSCEEVRNYMNEFKSEHPQDDVKSEFPKWFLEKVYSMKKQNSPELHSELYALSMGASINASTYTACIVNGVRFMVIDRDARRKTQNSGVTVEGEDGHKYYGQLEEIIELRYPNGYSTVLFRCKWFDTQSGVRFENNITSINTSKEWHKEDQLIFASQAKQVFYIQEPSRGNQNNNHRWVVEHVNHRRIWDLPLNVGCAENVEVDEDENVQNVDNNSSSEDLDVVNNNSSSAINLFIDSRQYFPSTSATQGEAVEVSEDMIVDVSEDKSESEIEVSESEIEVYEGSESDIEVFEGSESDIEVSEGEISEGGEMSEGMTDVMGHGGDGAGQDPPPSGGFGAGHGHYEDVAQVRRKRGKAKNDGLEALVKKNGGPLTLIFDHRATFDPLDDAGKFFKREVGKYIWNCIPFDKPSWQDVSEAQKNAMLQHLKASFNLDKIDSEPMPIKNKIMKSVRNIYMKRYRDRKYNAHVHFNENGGDDNDIERALASLPEGMQIDSWRRSVEFFTSEKYKSRSAANTSNRKAQLITNRGGTLSYSNTSYKKAQSHLQTFIDAHTLPDGTLDPLVVDTIRELQEEFDSQTQPDGEGTSSQVANEFEVFQKVLKPRRGWIRGIGFKACSEAPVPDMQSQPPPQPSFTRDQIKELIQNPYFQEQLSQITGLNVGTQRQRNDDDVGNDNEGNNDDDEGNNDGD</sequence>
<accession>A0AAP0DNM0</accession>
<dbReference type="Pfam" id="PF13952">
    <property type="entry name" value="DUF4216"/>
    <property type="match status" value="1"/>
</dbReference>
<evidence type="ECO:0000259" key="2">
    <source>
        <dbReference type="Pfam" id="PF13952"/>
    </source>
</evidence>
<feature type="domain" description="Transposase-associated" evidence="4">
    <location>
        <begin position="5"/>
        <end position="78"/>
    </location>
</feature>
<keyword evidence="6" id="KW-1185">Reference proteome</keyword>
<evidence type="ECO:0000313" key="5">
    <source>
        <dbReference type="EMBL" id="KAK9074379.1"/>
    </source>
</evidence>
<dbReference type="Proteomes" id="UP001408789">
    <property type="component" value="Unassembled WGS sequence"/>
</dbReference>
<dbReference type="InterPro" id="IPR025312">
    <property type="entry name" value="DUF4216"/>
</dbReference>
<reference evidence="5 6" key="1">
    <citation type="submission" date="2024-04" db="EMBL/GenBank/DDBJ databases">
        <title>The reference genome of an endangered Asteraceae, Deinandra increscens subsp. villosa, native to the Central Coast of California.</title>
        <authorList>
            <person name="Guilliams M."/>
            <person name="Hasenstab-Lehman K."/>
            <person name="Meyer R."/>
            <person name="Mcevoy S."/>
        </authorList>
    </citation>
    <scope>NUCLEOTIDE SEQUENCE [LARGE SCALE GENOMIC DNA]</scope>
    <source>
        <tissue evidence="5">Leaf</tissue>
    </source>
</reference>
<dbReference type="InterPro" id="IPR029480">
    <property type="entry name" value="Transpos_assoc"/>
</dbReference>
<dbReference type="Pfam" id="PF02992">
    <property type="entry name" value="Transposase_21"/>
    <property type="match status" value="1"/>
</dbReference>
<feature type="compositionally biased region" description="Polar residues" evidence="1">
    <location>
        <begin position="1476"/>
        <end position="1494"/>
    </location>
</feature>
<evidence type="ECO:0000259" key="3">
    <source>
        <dbReference type="Pfam" id="PF13960"/>
    </source>
</evidence>
<name>A0AAP0DNM0_9ASTR</name>
<gene>
    <name evidence="5" type="ORF">SSX86_006977</name>
</gene>
<dbReference type="Pfam" id="PF13960">
    <property type="entry name" value="DUF4218"/>
    <property type="match status" value="1"/>
</dbReference>
<feature type="compositionally biased region" description="Acidic residues" evidence="1">
    <location>
        <begin position="1500"/>
        <end position="1519"/>
    </location>
</feature>
<dbReference type="Pfam" id="PF13963">
    <property type="entry name" value="Transpos_assoc"/>
    <property type="match status" value="1"/>
</dbReference>